<keyword evidence="7" id="KW-1185">Reference proteome</keyword>
<evidence type="ECO:0000259" key="4">
    <source>
        <dbReference type="Pfam" id="PF00535"/>
    </source>
</evidence>
<dbReference type="InterPro" id="IPR001173">
    <property type="entry name" value="Glyco_trans_2-like"/>
</dbReference>
<dbReference type="Gene3D" id="3.90.550.10">
    <property type="entry name" value="Spore Coat Polysaccharide Biosynthesis Protein SpsA, Chain A"/>
    <property type="match status" value="1"/>
</dbReference>
<keyword evidence="2" id="KW-0328">Glycosyltransferase</keyword>
<evidence type="ECO:0000256" key="2">
    <source>
        <dbReference type="ARBA" id="ARBA00022676"/>
    </source>
</evidence>
<proteinExistence type="inferred from homology"/>
<dbReference type="KEGG" id="bxb:DR64_1474"/>
<dbReference type="PANTHER" id="PTHR43179:SF12">
    <property type="entry name" value="GALACTOFURANOSYLTRANSFERASE GLFT2"/>
    <property type="match status" value="1"/>
</dbReference>
<evidence type="ECO:0000256" key="3">
    <source>
        <dbReference type="ARBA" id="ARBA00022679"/>
    </source>
</evidence>
<dbReference type="EMBL" id="CP000270">
    <property type="protein sequence ID" value="ABE29201.1"/>
    <property type="molecule type" value="Genomic_DNA"/>
</dbReference>
<sequence length="1444" mass="160941">MMKSIRQLYKEHEGKVSDKWSLYLDEYNRLFAPYRDQPIRMLEIGIQNGGSLEIWSKYFAQARTLVGCDINPDCSKLIYADPRISVVVGDANTDESAAEILGHSARFDVVIDDGSHRSSDIVRSFARYFPALNDGGIFVAEDLHCSYWQDFEGGLYDPYSSINFFKRIADVVNHEHWGVAKANRTVLQGMFKRYGCELSDAELDRIHSVEFINSICVIRKAPPDQNRLGKRFIAGELEVVVPGHRALLGTDADVPDQSANPWTVMAMPPDEEYELLKTQIEYLKRAASVHDQELRARDTVIRQRDQEIERLNGVVNEFKNEIGKYHGVVMSRDAELEAIRTSNSWRITAPLRRVGGVAPKLRYRVGGVAGLVRRHGVGYLAGKAWDIFRQQGAGGLRQRASLTLRQHHLSVAPPVALRHPEANYFPVTPVDRPPLPAVTVDVVIPVYRGLDETRKCIESVLKAHCAANMRVIVIDDASPEPAVSAYLDSLPQTPEFKVMRNEVNLGFVKTVNRGMRLEPANDIVLLNSDTEVADGWLDRLVWHAYSQSKIASVTPFSNNATICSYPTIYGTRVLPHGETLEALNQAFYTANAGRAVELPTGVGFCMYIRRACLDELGLFDEEAFGKGYGEENDFCLRALARGWTHLLATDTFVYHAGEVSFADSSSPGKARAMEVLRERYPDYETRIVEHVTQGDAEPFRIAATAARFRLSRKPVTLMIGHHLGGGTEKHLLDLADSLVPDAFCLVLSPASDVANRIVLRAANVADSFELPLDLPQHERFLWELLKSFGVTRVHFHHLLGLPESVREVVRQLGVPHDFTVHDYYTICPQVNLAIEGRYCGEPENGKCNACIAKRPSHGAQDIDWWRQKHAWVIDDAARVMCPTHDVAQRIRRYRPAANTVVASHECAAPVPVKAPTLSADEPLRVVMLGWLATHKGGPLVAECVDFARRQKRPMHFHLIGRSVDPIETSSTYSETGEYTDDNVQSLITEADPHLIWLPSTWPETYSYTLSAALTAGVPVAAPNIGAFPERLSGRDWSWIVPWDSTALQMLDFFEEARAFLERGLSPAPGEGGEAPPQGFYNGAYQAELTNAQVTPIDLRRPGVPSVLAVVETYGKHASPCAYIRVLLPLLKIASKRPLTVKVVEADYLSDYVADVVYTHRVALSGGDALTAVEHCRRNDMRLVYDLDDDLLAIAESDHPEREAYAGYAQSIRLLVSEASSVHVSTDPLRQKLAAFSRHVKLVPNALDDGLWHLSDARPARASGQSVSILYMGTQTHAVDFEMVKPALARLKSKYRDQVRICVIGVTQDREKSDVYEFVDAPSRVSGSYAAFVEWLVEKGNFDIGIAPLLDSEFNAGKSGIKFLDYAALGLAIACSDVRSYRSVVRHEETGVLVKNDENAWYEALDRLVSDSQYRTRLATNGRADLIAHHTLSSVYENFPGMWLL</sequence>
<name>Q144N8_PARXL</name>
<accession>Q144N8</accession>
<dbReference type="Pfam" id="PF13692">
    <property type="entry name" value="Glyco_trans_1_4"/>
    <property type="match status" value="1"/>
</dbReference>
<gene>
    <name evidence="6" type="ORF">Bxe_A3797</name>
</gene>
<dbReference type="Pfam" id="PF00535">
    <property type="entry name" value="Glycos_transf_2"/>
    <property type="match status" value="1"/>
</dbReference>
<dbReference type="Proteomes" id="UP000001817">
    <property type="component" value="Chromosome 1"/>
</dbReference>
<feature type="domain" description="Glycosyltransferase subfamily 4-like N-terminal" evidence="5">
    <location>
        <begin position="725"/>
        <end position="900"/>
    </location>
</feature>
<dbReference type="CAZy" id="GT2">
    <property type="family name" value="Glycosyltransferase Family 2"/>
</dbReference>
<organism evidence="6 7">
    <name type="scientific">Paraburkholderia xenovorans (strain LB400)</name>
    <dbReference type="NCBI Taxonomy" id="266265"/>
    <lineage>
        <taxon>Bacteria</taxon>
        <taxon>Pseudomonadati</taxon>
        <taxon>Pseudomonadota</taxon>
        <taxon>Betaproteobacteria</taxon>
        <taxon>Burkholderiales</taxon>
        <taxon>Burkholderiaceae</taxon>
        <taxon>Paraburkholderia</taxon>
    </lineage>
</organism>
<dbReference type="eggNOG" id="COG0438">
    <property type="taxonomic scope" value="Bacteria"/>
</dbReference>
<dbReference type="CAZy" id="GT4">
    <property type="family name" value="Glycosyltransferase Family 4"/>
</dbReference>
<dbReference type="InterPro" id="IPR028098">
    <property type="entry name" value="Glyco_trans_4-like_N"/>
</dbReference>
<dbReference type="OrthoDB" id="9816564at2"/>
<dbReference type="InterPro" id="IPR029063">
    <property type="entry name" value="SAM-dependent_MTases_sf"/>
</dbReference>
<evidence type="ECO:0000313" key="7">
    <source>
        <dbReference type="Proteomes" id="UP000001817"/>
    </source>
</evidence>
<evidence type="ECO:0000259" key="5">
    <source>
        <dbReference type="Pfam" id="PF13439"/>
    </source>
</evidence>
<dbReference type="RefSeq" id="WP_011486997.1">
    <property type="nucleotide sequence ID" value="NC_007951.1"/>
</dbReference>
<feature type="domain" description="Glycosyltransferase 2-like" evidence="4">
    <location>
        <begin position="442"/>
        <end position="616"/>
    </location>
</feature>
<dbReference type="Gene3D" id="3.40.50.2000">
    <property type="entry name" value="Glycogen Phosphorylase B"/>
    <property type="match status" value="3"/>
</dbReference>
<comment type="similarity">
    <text evidence="1">Belongs to the glycosyltransferase 2 family.</text>
</comment>
<evidence type="ECO:0008006" key="8">
    <source>
        <dbReference type="Google" id="ProtNLM"/>
    </source>
</evidence>
<dbReference type="GO" id="GO:0016757">
    <property type="term" value="F:glycosyltransferase activity"/>
    <property type="evidence" value="ECO:0007669"/>
    <property type="project" value="UniProtKB-KW"/>
</dbReference>
<evidence type="ECO:0000256" key="1">
    <source>
        <dbReference type="ARBA" id="ARBA00006739"/>
    </source>
</evidence>
<dbReference type="SUPFAM" id="SSF53335">
    <property type="entry name" value="S-adenosyl-L-methionine-dependent methyltransferases"/>
    <property type="match status" value="1"/>
</dbReference>
<dbReference type="STRING" id="266265.Bxe_A3797"/>
<dbReference type="InterPro" id="IPR029044">
    <property type="entry name" value="Nucleotide-diphossugar_trans"/>
</dbReference>
<dbReference type="Gene3D" id="3.40.50.150">
    <property type="entry name" value="Vaccinia Virus protein VP39"/>
    <property type="match status" value="1"/>
</dbReference>
<dbReference type="SUPFAM" id="SSF53448">
    <property type="entry name" value="Nucleotide-diphospho-sugar transferases"/>
    <property type="match status" value="1"/>
</dbReference>
<evidence type="ECO:0000313" key="6">
    <source>
        <dbReference type="EMBL" id="ABE29201.1"/>
    </source>
</evidence>
<dbReference type="eggNOG" id="COG0293">
    <property type="taxonomic scope" value="Bacteria"/>
</dbReference>
<dbReference type="SUPFAM" id="SSF53756">
    <property type="entry name" value="UDP-Glycosyltransferase/glycogen phosphorylase"/>
    <property type="match status" value="2"/>
</dbReference>
<dbReference type="eggNOG" id="COG1216">
    <property type="taxonomic scope" value="Bacteria"/>
</dbReference>
<keyword evidence="3" id="KW-0808">Transferase</keyword>
<protein>
    <recommendedName>
        <fullName evidence="8">Glycosyltransferase</fullName>
    </recommendedName>
</protein>
<reference evidence="6 7" key="1">
    <citation type="journal article" date="2006" name="Proc. Natl. Acad. Sci. U.S.A.">
        <title>Burkholderia xenovorans LB400 harbors a multi-replicon, 9.73-Mbp genome shaped for versatility.</title>
        <authorList>
            <person name="Chain P.S."/>
            <person name="Denef V.J."/>
            <person name="Konstantinidis K.T."/>
            <person name="Vergez L.M."/>
            <person name="Agullo L."/>
            <person name="Reyes V.L."/>
            <person name="Hauser L."/>
            <person name="Cordova M."/>
            <person name="Gomez L."/>
            <person name="Gonzalez M."/>
            <person name="Land M."/>
            <person name="Lao V."/>
            <person name="Larimer F."/>
            <person name="LiPuma J.J."/>
            <person name="Mahenthiralingam E."/>
            <person name="Malfatti S.A."/>
            <person name="Marx C.J."/>
            <person name="Parnell J.J."/>
            <person name="Ramette A."/>
            <person name="Richardson P."/>
            <person name="Seeger M."/>
            <person name="Smith D."/>
            <person name="Spilker T."/>
            <person name="Sul W.J."/>
            <person name="Tsoi T.V."/>
            <person name="Ulrich L.E."/>
            <person name="Zhulin I.B."/>
            <person name="Tiedje J.M."/>
        </authorList>
    </citation>
    <scope>NUCLEOTIDE SEQUENCE [LARGE SCALE GENOMIC DNA]</scope>
    <source>
        <strain evidence="6 7">LB400</strain>
    </source>
</reference>
<dbReference type="PANTHER" id="PTHR43179">
    <property type="entry name" value="RHAMNOSYLTRANSFERASE WBBL"/>
    <property type="match status" value="1"/>
</dbReference>
<dbReference type="Pfam" id="PF13439">
    <property type="entry name" value="Glyco_transf_4"/>
    <property type="match status" value="1"/>
</dbReference>
<dbReference type="KEGG" id="bxe:Bxe_A3797"/>